<dbReference type="Gene3D" id="2.180.10.10">
    <property type="entry name" value="RHS repeat-associated core"/>
    <property type="match status" value="3"/>
</dbReference>
<evidence type="ECO:0000256" key="3">
    <source>
        <dbReference type="SAM" id="SignalP"/>
    </source>
</evidence>
<protein>
    <submittedName>
        <fullName evidence="5">RHS repeat-associated protein</fullName>
    </submittedName>
</protein>
<evidence type="ECO:0000313" key="6">
    <source>
        <dbReference type="Proteomes" id="UP000520814"/>
    </source>
</evidence>
<dbReference type="NCBIfam" id="TIGR03696">
    <property type="entry name" value="Rhs_assc_core"/>
    <property type="match status" value="1"/>
</dbReference>
<dbReference type="InterPro" id="IPR056823">
    <property type="entry name" value="TEN-like_YD-shell"/>
</dbReference>
<dbReference type="Proteomes" id="UP000520814">
    <property type="component" value="Unassembled WGS sequence"/>
</dbReference>
<dbReference type="PANTHER" id="PTHR32305">
    <property type="match status" value="1"/>
</dbReference>
<gene>
    <name evidence="5" type="ORF">HNQ39_003146</name>
</gene>
<keyword evidence="3" id="KW-0732">Signal</keyword>
<dbReference type="Pfam" id="PF05593">
    <property type="entry name" value="RHS_repeat"/>
    <property type="match status" value="9"/>
</dbReference>
<dbReference type="InterPro" id="IPR031325">
    <property type="entry name" value="RHS_repeat"/>
</dbReference>
<comment type="caution">
    <text evidence="5">The sequence shown here is derived from an EMBL/GenBank/DDBJ whole genome shotgun (WGS) entry which is preliminary data.</text>
</comment>
<feature type="signal peptide" evidence="3">
    <location>
        <begin position="1"/>
        <end position="21"/>
    </location>
</feature>
<evidence type="ECO:0000259" key="4">
    <source>
        <dbReference type="Pfam" id="PF25023"/>
    </source>
</evidence>
<keyword evidence="1" id="KW-0677">Repeat</keyword>
<dbReference type="RefSeq" id="WP_184198091.1">
    <property type="nucleotide sequence ID" value="NZ_JACHGW010000003.1"/>
</dbReference>
<feature type="region of interest" description="Disordered" evidence="2">
    <location>
        <begin position="1123"/>
        <end position="1147"/>
    </location>
</feature>
<dbReference type="AlphaFoldDB" id="A0A7W9SRB3"/>
<dbReference type="NCBIfam" id="TIGR01643">
    <property type="entry name" value="YD_repeat_2x"/>
    <property type="match status" value="10"/>
</dbReference>
<dbReference type="Pfam" id="PF25023">
    <property type="entry name" value="TEN_YD-shell"/>
    <property type="match status" value="1"/>
</dbReference>
<accession>A0A7W9SRB3</accession>
<keyword evidence="6" id="KW-1185">Reference proteome</keyword>
<evidence type="ECO:0000313" key="5">
    <source>
        <dbReference type="EMBL" id="MBB6051336.1"/>
    </source>
</evidence>
<organism evidence="5 6">
    <name type="scientific">Armatimonas rosea</name>
    <dbReference type="NCBI Taxonomy" id="685828"/>
    <lineage>
        <taxon>Bacteria</taxon>
        <taxon>Bacillati</taxon>
        <taxon>Armatimonadota</taxon>
        <taxon>Armatimonadia</taxon>
        <taxon>Armatimonadales</taxon>
        <taxon>Armatimonadaceae</taxon>
        <taxon>Armatimonas</taxon>
    </lineage>
</organism>
<feature type="domain" description="Teneurin-like YD-shell" evidence="4">
    <location>
        <begin position="766"/>
        <end position="1045"/>
    </location>
</feature>
<name>A0A7W9SRB3_ARMRO</name>
<dbReference type="InterPro" id="IPR050708">
    <property type="entry name" value="T6SS_VgrG/RHS"/>
</dbReference>
<evidence type="ECO:0000256" key="2">
    <source>
        <dbReference type="SAM" id="MobiDB-lite"/>
    </source>
</evidence>
<evidence type="ECO:0000256" key="1">
    <source>
        <dbReference type="ARBA" id="ARBA00022737"/>
    </source>
</evidence>
<feature type="chain" id="PRO_5030959870" evidence="3">
    <location>
        <begin position="22"/>
        <end position="1240"/>
    </location>
</feature>
<dbReference type="PANTHER" id="PTHR32305:SF15">
    <property type="entry name" value="PROTEIN RHSA-RELATED"/>
    <property type="match status" value="1"/>
</dbReference>
<proteinExistence type="predicted"/>
<dbReference type="InterPro" id="IPR006530">
    <property type="entry name" value="YD"/>
</dbReference>
<dbReference type="InterPro" id="IPR022385">
    <property type="entry name" value="Rhs_assc_core"/>
</dbReference>
<reference evidence="5 6" key="1">
    <citation type="submission" date="2020-08" db="EMBL/GenBank/DDBJ databases">
        <title>Genomic Encyclopedia of Type Strains, Phase IV (KMG-IV): sequencing the most valuable type-strain genomes for metagenomic binning, comparative biology and taxonomic classification.</title>
        <authorList>
            <person name="Goeker M."/>
        </authorList>
    </citation>
    <scope>NUCLEOTIDE SEQUENCE [LARGE SCALE GENOMIC DNA]</scope>
    <source>
        <strain evidence="5 6">DSM 23562</strain>
    </source>
</reference>
<sequence length="1240" mass="132416">MSWFHQSALRRLALTTTLSTAWLTVGPSVGSAAALGRAQAGKKGHQRALTPLELQRIQGTQGPGLGPGAGVSQGAAVDRNVEGQTGTTFPWEGGMEGLNTVNGNKLTELYLTGWRVQGGMHVSLTLYHNSLGDLASPLGSHWGHSYLIAGTVHPLLGDFTVRWGDGLGYTFTRNIDGSFATPQGIDDTLAQEGTGYTLTTRDQVRYHFENGQAVWIKDRSDNQITIAHGADGQVSSVTDPSGRSLTFTYSGGKLMSVSDPAGRVFTFTQDANEDLVAIGFPLSSSMAYGYDSQHRIVSITDARGKVWTRGYTALGNALAWEKDPMNHQRIYSYGPDYTEVTDALGHVTRHNYNPSGQLISLVAPGNRTTTLAYTGYRLASVTSPSGATSSVTYDATGNVLSSTDPLGNTTSYAYDSRHDLISLVTPMGKLVTMSYDSRGRLIGGSDPLGHSSSYTLNSYGQPISFTNARGKTRTVTYDLYGNPTSTTDALGHTTSTTYNILGMPLTTTDPTGKAVSTSYDSLGRVVSVTAPGNRTTSFAYDGEGHLVSETNALGQVSNFSYNDSGALVQKVDSLGRAVTYSYNAIGQRTGVTDGREKLTTYSYNSEGELASIAFPDNTSLSATYNAEGRVATRTDGRGVVVSNSYDLAGKLTQVTYSDGTPSVSFSYNADSLRTSMGDGTGTTTYSYDGAGNLTNRTSPQGAVSYSYDATNEIIGKVGGGTTVFYNFDDAGRMSALVAGGTQTTSYSYDNANRLTGITRPDGSGETRSYDTTTGELKSIVSKKSALVIASSLYSYDALGRKLSEATPDYQVSYGYDSAGQLTSEVRVGTGAYSISYGYDGAGNRLTKTQAGVTESYLYDNANKLLSAGGKSYTYDATGNMTSVSWSGGSINLTWDGESRLKSSVLGNSIVNYTYNGLGQRVAKSGGTSASYLLSDDSIDSNVVSDGAASFVRGAAGLLSEKRSGVQKFYHTDALGSVRALTNSSGTVTDTRSTDAFGMTATSSGTTATPFGLAGNYNYHDDPETGLKRLGHRMYDASTGRFISRDPILAGDNWYTYAANDPINGVDPEGLDYLKVELGPIKPGTGGDGVGYREGRITWVREWDQYNWYDRSWPIRSGGYRDSDTLVPPGKTTSIPPGDYTVNHPWPGRSGGYRRGDIGFTFDVSDPPRRSDIRIHPDGGKPGTEGCIGIVCDGKDLRDFYDRVRDYIKDHGRINMKVTITPDMNLKKNNTIGDESDCSIK</sequence>
<dbReference type="EMBL" id="JACHGW010000003">
    <property type="protein sequence ID" value="MBB6051336.1"/>
    <property type="molecule type" value="Genomic_DNA"/>
</dbReference>